<dbReference type="Gramene" id="ONK81718">
    <property type="protein sequence ID" value="ONK81718"/>
    <property type="gene ID" value="A4U43_C01F32170"/>
</dbReference>
<accession>A0A5P1FU16</accession>
<dbReference type="GO" id="GO:0071555">
    <property type="term" value="P:cell wall organization"/>
    <property type="evidence" value="ECO:0007669"/>
    <property type="project" value="TreeGrafter"/>
</dbReference>
<dbReference type="InterPro" id="IPR011601">
    <property type="entry name" value="MurB_C"/>
</dbReference>
<name>A0A5P1FU16_ASPOF</name>
<protein>
    <recommendedName>
        <fullName evidence="2">UDP-N-acetylenolpyruvoylglucosamine reductase C-terminal domain-containing protein</fullName>
    </recommendedName>
</protein>
<comment type="cofactor">
    <cofactor evidence="1">
        <name>FAD</name>
        <dbReference type="ChEBI" id="CHEBI:57692"/>
    </cofactor>
</comment>
<dbReference type="Pfam" id="PF02873">
    <property type="entry name" value="MurB_C"/>
    <property type="match status" value="1"/>
</dbReference>
<feature type="domain" description="UDP-N-acetylenolpyruvoylglucosamine reductase C-terminal" evidence="2">
    <location>
        <begin position="44"/>
        <end position="141"/>
    </location>
</feature>
<reference evidence="4" key="1">
    <citation type="journal article" date="2017" name="Nat. Commun.">
        <title>The asparagus genome sheds light on the origin and evolution of a young Y chromosome.</title>
        <authorList>
            <person name="Harkess A."/>
            <person name="Zhou J."/>
            <person name="Xu C."/>
            <person name="Bowers J.E."/>
            <person name="Van der Hulst R."/>
            <person name="Ayyampalayam S."/>
            <person name="Mercati F."/>
            <person name="Riccardi P."/>
            <person name="McKain M.R."/>
            <person name="Kakrana A."/>
            <person name="Tang H."/>
            <person name="Ray J."/>
            <person name="Groenendijk J."/>
            <person name="Arikit S."/>
            <person name="Mathioni S.M."/>
            <person name="Nakano M."/>
            <person name="Shan H."/>
            <person name="Telgmann-Rauber A."/>
            <person name="Kanno A."/>
            <person name="Yue Z."/>
            <person name="Chen H."/>
            <person name="Li W."/>
            <person name="Chen Y."/>
            <person name="Xu X."/>
            <person name="Zhang Y."/>
            <person name="Luo S."/>
            <person name="Chen H."/>
            <person name="Gao J."/>
            <person name="Mao Z."/>
            <person name="Pires J.C."/>
            <person name="Luo M."/>
            <person name="Kudrna D."/>
            <person name="Wing R.A."/>
            <person name="Meyers B.C."/>
            <person name="Yi K."/>
            <person name="Kong H."/>
            <person name="Lavrijsen P."/>
            <person name="Sunseri F."/>
            <person name="Falavigna A."/>
            <person name="Ye Y."/>
            <person name="Leebens-Mack J.H."/>
            <person name="Chen G."/>
        </authorList>
    </citation>
    <scope>NUCLEOTIDE SEQUENCE [LARGE SCALE GENOMIC DNA]</scope>
    <source>
        <strain evidence="4">cv. DH0086</strain>
    </source>
</reference>
<dbReference type="InterPro" id="IPR003170">
    <property type="entry name" value="MurB"/>
</dbReference>
<dbReference type="InterPro" id="IPR036635">
    <property type="entry name" value="MurB_C_sf"/>
</dbReference>
<dbReference type="GO" id="GO:0005829">
    <property type="term" value="C:cytosol"/>
    <property type="evidence" value="ECO:0007669"/>
    <property type="project" value="TreeGrafter"/>
</dbReference>
<evidence type="ECO:0000256" key="1">
    <source>
        <dbReference type="ARBA" id="ARBA00001974"/>
    </source>
</evidence>
<dbReference type="OMA" id="PQEYPAM"/>
<dbReference type="SUPFAM" id="SSF56194">
    <property type="entry name" value="Uridine diphospho-N-Acetylenolpyruvylglucosamine reductase, MurB, C-terminal domain"/>
    <property type="match status" value="1"/>
</dbReference>
<proteinExistence type="inferred from homology"/>
<dbReference type="PANTHER" id="PTHR21071">
    <property type="entry name" value="UDP-N-ACETYLENOLPYRUVOYLGLUCOSAMINE REDUCTASE"/>
    <property type="match status" value="1"/>
</dbReference>
<dbReference type="HAMAP" id="MF_00037">
    <property type="entry name" value="MurB"/>
    <property type="match status" value="1"/>
</dbReference>
<dbReference type="Proteomes" id="UP000243459">
    <property type="component" value="Chromosome 1"/>
</dbReference>
<dbReference type="AlphaFoldDB" id="A0A5P1FU16"/>
<dbReference type="PANTHER" id="PTHR21071:SF4">
    <property type="entry name" value="UDP-N-ACETYLENOLPYRUVOYLGLUCOSAMINE REDUCTASE"/>
    <property type="match status" value="1"/>
</dbReference>
<sequence>MRRLCLNLQMRGGKAKSEAMVGSERELSSSCNAEQAYMKRLTCKLEQVLSMRRKTQPISERSAGSVFRNPVGQGITAGELIDLAGLKGFQIGGAKVSEVHANFFVNSDGSSSKDMLELINFVKERVHHLFGVQLKEEIRYVPYNFM</sequence>
<dbReference type="Gene3D" id="3.90.78.10">
    <property type="entry name" value="UDP-N-acetylenolpyruvoylglucosamine reductase, C-terminal domain"/>
    <property type="match status" value="1"/>
</dbReference>
<keyword evidence="4" id="KW-1185">Reference proteome</keyword>
<dbReference type="EMBL" id="CM007381">
    <property type="protein sequence ID" value="ONK81718.1"/>
    <property type="molecule type" value="Genomic_DNA"/>
</dbReference>
<evidence type="ECO:0000313" key="4">
    <source>
        <dbReference type="Proteomes" id="UP000243459"/>
    </source>
</evidence>
<gene>
    <name evidence="3" type="ORF">A4U43_C01F32170</name>
</gene>
<dbReference type="GO" id="GO:0008762">
    <property type="term" value="F:UDP-N-acetylmuramate dehydrogenase activity"/>
    <property type="evidence" value="ECO:0007669"/>
    <property type="project" value="InterPro"/>
</dbReference>
<dbReference type="GO" id="GO:0050660">
    <property type="term" value="F:flavin adenine dinucleotide binding"/>
    <property type="evidence" value="ECO:0007669"/>
    <property type="project" value="TreeGrafter"/>
</dbReference>
<organism evidence="3 4">
    <name type="scientific">Asparagus officinalis</name>
    <name type="common">Garden asparagus</name>
    <dbReference type="NCBI Taxonomy" id="4686"/>
    <lineage>
        <taxon>Eukaryota</taxon>
        <taxon>Viridiplantae</taxon>
        <taxon>Streptophyta</taxon>
        <taxon>Embryophyta</taxon>
        <taxon>Tracheophyta</taxon>
        <taxon>Spermatophyta</taxon>
        <taxon>Magnoliopsida</taxon>
        <taxon>Liliopsida</taxon>
        <taxon>Asparagales</taxon>
        <taxon>Asparagaceae</taxon>
        <taxon>Asparagoideae</taxon>
        <taxon>Asparagus</taxon>
    </lineage>
</organism>
<evidence type="ECO:0000259" key="2">
    <source>
        <dbReference type="Pfam" id="PF02873"/>
    </source>
</evidence>
<evidence type="ECO:0000313" key="3">
    <source>
        <dbReference type="EMBL" id="ONK81718.1"/>
    </source>
</evidence>